<keyword evidence="6" id="KW-1185">Reference proteome</keyword>
<dbReference type="SMART" id="SM00091">
    <property type="entry name" value="PAS"/>
    <property type="match status" value="6"/>
</dbReference>
<dbReference type="SMART" id="SM00086">
    <property type="entry name" value="PAC"/>
    <property type="match status" value="6"/>
</dbReference>
<dbReference type="SMART" id="SM00283">
    <property type="entry name" value="MA"/>
    <property type="match status" value="1"/>
</dbReference>
<dbReference type="PANTHER" id="PTHR24422:SF10">
    <property type="entry name" value="CHEMOTAXIS PROTEIN METHYLTRANSFERASE 2"/>
    <property type="match status" value="1"/>
</dbReference>
<sequence>MLHAATHAINEALVSCGTDAKKELHDISEFFKAINRNLAIVEFDLDGTILEANDNFLKLFGYKRELMVGRHHHAIWVESQVNSGEYDRLWKGLCGGEPISGEFHRKKANGEDVYIQAYYNPLLNERGEPYRIIKFTADITSRKKRQHEDRGKIAAIEHSQCVIEFDLDGRILAANEVFLKAMGYAQEGVIGQHHSMFCLPDYAQSETYQAFWDDLRAGKPQGGEFMRLNHRHQPVWLQATYTPILGLDGKPFKVVKYASDITSTKEKALEDDGKVTAISRSQGVIEFDMAGIVHDANQNFLQLMGYELAEITGQHHRIFISEDEAESPAYRAFWQKMNRGEFEAGEFLRIGKNGKRVWIQATYNPIFDLEGNPVKVVKYCNDITASKLEAQENRSRFKAVCESLCYAELSREGDILTGNEQITRALGLTYAEFQGNPLPSMMFEEDRDSLAWQDIWRQLRQGKTHAGEMRFQSASRREVWLSTTLSPVLGLEGELVKVIMLSRDITSDKMERLETEGKLSAIDRAQAVIEFDLSGKVLSANNNFLELMGYRIEQIRGMHHRMFVDPHEAAKPEYQSFWERLARGDFFTGEFKRIGNGGREVWIQATYNAVLDPRGQPIKVVKLASDITEAKLQNAEFHAKVDAITAGQAVVEFDLEGNILTANRHFLAIMGYTLREIQGQHHSIFCTSEYTHSAEYRDFWLSLNEGKFVNGRFHRIGKFSRDVWIQATYNPILDLNGQVAKVVKYAHDVSKEVQMEREITQKSHLMTEKVGTLISSIKAVTHFSGEASDTSCLAATVAKEGSVALDQSLKVISQIRSSADHIAEIVRVISEIANQTNLLAFNAAIEAARAGQHGVGFSVVAAEVRKLAERCSQAAREITDQVRQADSQIDQGLEVSKQAANHFKGILDSVDRTAASVQQIVDVTQGQSDMVGIVTELITSLARLSASERDVK</sequence>
<feature type="domain" description="PAC" evidence="4">
    <location>
        <begin position="343"/>
        <end position="395"/>
    </location>
</feature>
<dbReference type="PROSITE" id="PS50111">
    <property type="entry name" value="CHEMOTAXIS_TRANSDUC_2"/>
    <property type="match status" value="1"/>
</dbReference>
<feature type="domain" description="PAC" evidence="4">
    <location>
        <begin position="99"/>
        <end position="151"/>
    </location>
</feature>
<keyword evidence="1" id="KW-0807">Transducer</keyword>
<feature type="domain" description="PAS" evidence="3">
    <location>
        <begin position="528"/>
        <end position="568"/>
    </location>
</feature>
<dbReference type="InterPro" id="IPR004090">
    <property type="entry name" value="Chemotax_Me-accpt_rcpt"/>
</dbReference>
<feature type="domain" description="PAC" evidence="4">
    <location>
        <begin position="587"/>
        <end position="639"/>
    </location>
</feature>
<dbReference type="InterPro" id="IPR013656">
    <property type="entry name" value="PAS_4"/>
</dbReference>
<dbReference type="SUPFAM" id="SSF55785">
    <property type="entry name" value="PYP-like sensor domain (PAS domain)"/>
    <property type="match status" value="6"/>
</dbReference>
<reference evidence="5" key="2">
    <citation type="submission" date="2020-09" db="EMBL/GenBank/DDBJ databases">
        <authorList>
            <person name="Sun Q."/>
            <person name="Kim S."/>
        </authorList>
    </citation>
    <scope>NUCLEOTIDE SEQUENCE</scope>
    <source>
        <strain evidence="5">KCTC 32182</strain>
    </source>
</reference>
<feature type="domain" description="PAC" evidence="4">
    <location>
        <begin position="465"/>
        <end position="517"/>
    </location>
</feature>
<feature type="domain" description="PAS" evidence="3">
    <location>
        <begin position="633"/>
        <end position="680"/>
    </location>
</feature>
<proteinExistence type="predicted"/>
<evidence type="ECO:0000259" key="2">
    <source>
        <dbReference type="PROSITE" id="PS50111"/>
    </source>
</evidence>
<evidence type="ECO:0000259" key="4">
    <source>
        <dbReference type="PROSITE" id="PS50113"/>
    </source>
</evidence>
<comment type="caution">
    <text evidence="5">The sequence shown here is derived from an EMBL/GenBank/DDBJ whole genome shotgun (WGS) entry which is preliminary data.</text>
</comment>
<accession>A0A918P3S3</accession>
<gene>
    <name evidence="5" type="ORF">GCM10011289_23220</name>
</gene>
<dbReference type="RefSeq" id="WP_189534468.1">
    <property type="nucleotide sequence ID" value="NZ_BMYX01000013.1"/>
</dbReference>
<dbReference type="SUPFAM" id="SSF58104">
    <property type="entry name" value="Methyl-accepting chemotaxis protein (MCP) signaling domain"/>
    <property type="match status" value="1"/>
</dbReference>
<dbReference type="Gene3D" id="1.10.287.950">
    <property type="entry name" value="Methyl-accepting chemotaxis protein"/>
    <property type="match status" value="1"/>
</dbReference>
<feature type="domain" description="PAS" evidence="3">
    <location>
        <begin position="40"/>
        <end position="70"/>
    </location>
</feature>
<feature type="domain" description="PAS" evidence="3">
    <location>
        <begin position="162"/>
        <end position="192"/>
    </location>
</feature>
<evidence type="ECO:0008006" key="7">
    <source>
        <dbReference type="Google" id="ProtNLM"/>
    </source>
</evidence>
<dbReference type="InterPro" id="IPR050903">
    <property type="entry name" value="Bact_Chemotaxis_MeTrfase"/>
</dbReference>
<reference evidence="5" key="1">
    <citation type="journal article" date="2014" name="Int. J. Syst. Evol. Microbiol.">
        <title>Complete genome sequence of Corynebacterium casei LMG S-19264T (=DSM 44701T), isolated from a smear-ripened cheese.</title>
        <authorList>
            <consortium name="US DOE Joint Genome Institute (JGI-PGF)"/>
            <person name="Walter F."/>
            <person name="Albersmeier A."/>
            <person name="Kalinowski J."/>
            <person name="Ruckert C."/>
        </authorList>
    </citation>
    <scope>NUCLEOTIDE SEQUENCE</scope>
    <source>
        <strain evidence="5">KCTC 32182</strain>
    </source>
</reference>
<dbReference type="NCBIfam" id="TIGR00229">
    <property type="entry name" value="sensory_box"/>
    <property type="match status" value="6"/>
</dbReference>
<evidence type="ECO:0000256" key="1">
    <source>
        <dbReference type="PROSITE-ProRule" id="PRU00284"/>
    </source>
</evidence>
<name>A0A918P3S3_9NEIS</name>
<dbReference type="InterPro" id="IPR035965">
    <property type="entry name" value="PAS-like_dom_sf"/>
</dbReference>
<evidence type="ECO:0000313" key="5">
    <source>
        <dbReference type="EMBL" id="GGY19124.1"/>
    </source>
</evidence>
<dbReference type="InterPro" id="IPR001610">
    <property type="entry name" value="PAC"/>
</dbReference>
<dbReference type="Pfam" id="PF08448">
    <property type="entry name" value="PAS_4"/>
    <property type="match status" value="3"/>
</dbReference>
<organism evidence="5 6">
    <name type="scientific">Paludibacterium paludis</name>
    <dbReference type="NCBI Taxonomy" id="1225769"/>
    <lineage>
        <taxon>Bacteria</taxon>
        <taxon>Pseudomonadati</taxon>
        <taxon>Pseudomonadota</taxon>
        <taxon>Betaproteobacteria</taxon>
        <taxon>Neisseriales</taxon>
        <taxon>Chromobacteriaceae</taxon>
        <taxon>Paludibacterium</taxon>
    </lineage>
</organism>
<dbReference type="InterPro" id="IPR000014">
    <property type="entry name" value="PAS"/>
</dbReference>
<dbReference type="PROSITE" id="PS50112">
    <property type="entry name" value="PAS"/>
    <property type="match status" value="4"/>
</dbReference>
<dbReference type="AlphaFoldDB" id="A0A918P3S3"/>
<dbReference type="GO" id="GO:0007165">
    <property type="term" value="P:signal transduction"/>
    <property type="evidence" value="ECO:0007669"/>
    <property type="project" value="UniProtKB-KW"/>
</dbReference>
<dbReference type="Pfam" id="PF08447">
    <property type="entry name" value="PAS_3"/>
    <property type="match status" value="3"/>
</dbReference>
<dbReference type="GO" id="GO:0004888">
    <property type="term" value="F:transmembrane signaling receptor activity"/>
    <property type="evidence" value="ECO:0007669"/>
    <property type="project" value="InterPro"/>
</dbReference>
<evidence type="ECO:0000259" key="3">
    <source>
        <dbReference type="PROSITE" id="PS50112"/>
    </source>
</evidence>
<dbReference type="EMBL" id="BMYX01000013">
    <property type="protein sequence ID" value="GGY19124.1"/>
    <property type="molecule type" value="Genomic_DNA"/>
</dbReference>
<dbReference type="PRINTS" id="PR00260">
    <property type="entry name" value="CHEMTRNSDUCR"/>
</dbReference>
<protein>
    <recommendedName>
        <fullName evidence="7">Methyl-accepting chemotaxis sensory transducer with Pas/Pac sensor</fullName>
    </recommendedName>
</protein>
<dbReference type="GO" id="GO:0006935">
    <property type="term" value="P:chemotaxis"/>
    <property type="evidence" value="ECO:0007669"/>
    <property type="project" value="InterPro"/>
</dbReference>
<dbReference type="InterPro" id="IPR000700">
    <property type="entry name" value="PAS-assoc_C"/>
</dbReference>
<dbReference type="Proteomes" id="UP000645257">
    <property type="component" value="Unassembled WGS sequence"/>
</dbReference>
<dbReference type="Pfam" id="PF00015">
    <property type="entry name" value="MCPsignal"/>
    <property type="match status" value="1"/>
</dbReference>
<dbReference type="PROSITE" id="PS50113">
    <property type="entry name" value="PAC"/>
    <property type="match status" value="5"/>
</dbReference>
<dbReference type="GO" id="GO:0016020">
    <property type="term" value="C:membrane"/>
    <property type="evidence" value="ECO:0007669"/>
    <property type="project" value="InterPro"/>
</dbReference>
<feature type="domain" description="PAC" evidence="4">
    <location>
        <begin position="707"/>
        <end position="761"/>
    </location>
</feature>
<dbReference type="PANTHER" id="PTHR24422">
    <property type="entry name" value="CHEMOTAXIS PROTEIN METHYLTRANSFERASE"/>
    <property type="match status" value="1"/>
</dbReference>
<evidence type="ECO:0000313" key="6">
    <source>
        <dbReference type="Proteomes" id="UP000645257"/>
    </source>
</evidence>
<dbReference type="Gene3D" id="3.30.450.20">
    <property type="entry name" value="PAS domain"/>
    <property type="match status" value="6"/>
</dbReference>
<dbReference type="InterPro" id="IPR013655">
    <property type="entry name" value="PAS_fold_3"/>
</dbReference>
<feature type="domain" description="Methyl-accepting transducer" evidence="2">
    <location>
        <begin position="767"/>
        <end position="952"/>
    </location>
</feature>
<dbReference type="InterPro" id="IPR004089">
    <property type="entry name" value="MCPsignal_dom"/>
</dbReference>
<dbReference type="CDD" id="cd00130">
    <property type="entry name" value="PAS"/>
    <property type="match status" value="6"/>
</dbReference>